<evidence type="ECO:0000313" key="1">
    <source>
        <dbReference type="EMBL" id="SPC16827.1"/>
    </source>
</evidence>
<dbReference type="Proteomes" id="UP000256862">
    <property type="component" value="Chromosome CO2235"/>
</dbReference>
<sequence>MRKRSDPDTSQAWFMLQRSMSEVVDARYTSQFYEAECRKVYLDGFAPSERGEAAFWRFGRHGFDAARDGPIAGVAFPLQRDEAFLSGTGVPDFACLSLLALYSQA</sequence>
<dbReference type="EMBL" id="OGUS01000128">
    <property type="protein sequence ID" value="SPC16827.1"/>
    <property type="molecule type" value="Genomic_DNA"/>
</dbReference>
<comment type="caution">
    <text evidence="1">The sequence shown here is derived from an EMBL/GenBank/DDBJ whole genome shotgun (WGS) entry which is preliminary data.</text>
</comment>
<reference evidence="1 2" key="1">
    <citation type="submission" date="2018-01" db="EMBL/GenBank/DDBJ databases">
        <authorList>
            <person name="Clerissi C."/>
        </authorList>
    </citation>
    <scope>NUCLEOTIDE SEQUENCE [LARGE SCALE GENOMIC DNA]</scope>
    <source>
        <strain evidence="1">Cupriavidus oxalaticus LMG 2235</strain>
    </source>
</reference>
<evidence type="ECO:0000313" key="2">
    <source>
        <dbReference type="Proteomes" id="UP000256862"/>
    </source>
</evidence>
<organism evidence="1 2">
    <name type="scientific">Cupriavidus oxalaticus</name>
    <dbReference type="NCBI Taxonomy" id="96344"/>
    <lineage>
        <taxon>Bacteria</taxon>
        <taxon>Pseudomonadati</taxon>
        <taxon>Pseudomonadota</taxon>
        <taxon>Betaproteobacteria</taxon>
        <taxon>Burkholderiales</taxon>
        <taxon>Burkholderiaceae</taxon>
        <taxon>Cupriavidus</taxon>
    </lineage>
</organism>
<name>A0A976BEI8_9BURK</name>
<gene>
    <name evidence="1" type="ORF">CO2235_60044</name>
</gene>
<proteinExistence type="predicted"/>
<dbReference type="AlphaFoldDB" id="A0A976BEI8"/>
<accession>A0A976BEI8</accession>
<protein>
    <submittedName>
        <fullName evidence="1">Uncharacterized protein</fullName>
    </submittedName>
</protein>